<evidence type="ECO:0000256" key="1">
    <source>
        <dbReference type="SAM" id="MobiDB-lite"/>
    </source>
</evidence>
<name>A0ABT2LRU6_9HYPH</name>
<evidence type="ECO:0008006" key="4">
    <source>
        <dbReference type="Google" id="ProtNLM"/>
    </source>
</evidence>
<dbReference type="RefSeq" id="WP_260904180.1">
    <property type="nucleotide sequence ID" value="NZ_JAOCZP010000004.1"/>
</dbReference>
<feature type="region of interest" description="Disordered" evidence="1">
    <location>
        <begin position="29"/>
        <end position="72"/>
    </location>
</feature>
<dbReference type="EMBL" id="JAOCZP010000004">
    <property type="protein sequence ID" value="MCT7376348.1"/>
    <property type="molecule type" value="Genomic_DNA"/>
</dbReference>
<dbReference type="Proteomes" id="UP001320831">
    <property type="component" value="Unassembled WGS sequence"/>
</dbReference>
<sequence length="72" mass="7831">MTGAIAAKAIEAQPVCGQIKPLKRPFGAVDNNDRDKETMAAHCASSRPAPSVADHLDQQSPVRLEQHRRGER</sequence>
<evidence type="ECO:0000313" key="3">
    <source>
        <dbReference type="Proteomes" id="UP001320831"/>
    </source>
</evidence>
<accession>A0ABT2LRU6</accession>
<proteinExistence type="predicted"/>
<gene>
    <name evidence="2" type="ORF">N5A92_15020</name>
</gene>
<evidence type="ECO:0000313" key="2">
    <source>
        <dbReference type="EMBL" id="MCT7376348.1"/>
    </source>
</evidence>
<reference evidence="2 3" key="1">
    <citation type="submission" date="2022-09" db="EMBL/GenBank/DDBJ databases">
        <title>Chelativorans salina sp. nov., a novel slightly halophilic bacterium isolated from a saline lake sediment enrichment.</title>
        <authorList>
            <person name="Gao L."/>
            <person name="Fang B.-Z."/>
            <person name="Li W.-J."/>
        </authorList>
    </citation>
    <scope>NUCLEOTIDE SEQUENCE [LARGE SCALE GENOMIC DNA]</scope>
    <source>
        <strain evidence="2 3">EGI FJ00035</strain>
    </source>
</reference>
<keyword evidence="3" id="KW-1185">Reference proteome</keyword>
<organism evidence="2 3">
    <name type="scientific">Chelativorans salis</name>
    <dbReference type="NCBI Taxonomy" id="2978478"/>
    <lineage>
        <taxon>Bacteria</taxon>
        <taxon>Pseudomonadati</taxon>
        <taxon>Pseudomonadota</taxon>
        <taxon>Alphaproteobacteria</taxon>
        <taxon>Hyphomicrobiales</taxon>
        <taxon>Phyllobacteriaceae</taxon>
        <taxon>Chelativorans</taxon>
    </lineage>
</organism>
<protein>
    <recommendedName>
        <fullName evidence="4">Transposase</fullName>
    </recommendedName>
</protein>
<comment type="caution">
    <text evidence="2">The sequence shown here is derived from an EMBL/GenBank/DDBJ whole genome shotgun (WGS) entry which is preliminary data.</text>
</comment>